<organism evidence="8 9">
    <name type="scientific">Microbacterium murale</name>
    <dbReference type="NCBI Taxonomy" id="1081040"/>
    <lineage>
        <taxon>Bacteria</taxon>
        <taxon>Bacillati</taxon>
        <taxon>Actinomycetota</taxon>
        <taxon>Actinomycetes</taxon>
        <taxon>Micrococcales</taxon>
        <taxon>Microbacteriaceae</taxon>
        <taxon>Microbacterium</taxon>
    </lineage>
</organism>
<dbReference type="InterPro" id="IPR011014">
    <property type="entry name" value="MscS_channel_TM-2"/>
</dbReference>
<feature type="transmembrane region" description="Helical" evidence="6">
    <location>
        <begin position="54"/>
        <end position="76"/>
    </location>
</feature>
<comment type="caution">
    <text evidence="8">The sequence shown here is derived from an EMBL/GenBank/DDBJ whole genome shotgun (WGS) entry which is preliminary data.</text>
</comment>
<dbReference type="Gene3D" id="1.10.287.1260">
    <property type="match status" value="1"/>
</dbReference>
<feature type="transmembrane region" description="Helical" evidence="6">
    <location>
        <begin position="82"/>
        <end position="101"/>
    </location>
</feature>
<feature type="domain" description="Mechanosensitive ion channel MscS" evidence="7">
    <location>
        <begin position="100"/>
        <end position="169"/>
    </location>
</feature>
<evidence type="ECO:0000256" key="3">
    <source>
        <dbReference type="ARBA" id="ARBA00022692"/>
    </source>
</evidence>
<evidence type="ECO:0000256" key="5">
    <source>
        <dbReference type="ARBA" id="ARBA00023136"/>
    </source>
</evidence>
<keyword evidence="4 6" id="KW-1133">Transmembrane helix</keyword>
<dbReference type="EMBL" id="BMCM01000004">
    <property type="protein sequence ID" value="GGD81736.1"/>
    <property type="molecule type" value="Genomic_DNA"/>
</dbReference>
<evidence type="ECO:0000256" key="1">
    <source>
        <dbReference type="ARBA" id="ARBA00004141"/>
    </source>
</evidence>
<keyword evidence="3 6" id="KW-0812">Transmembrane</keyword>
<dbReference type="Pfam" id="PF00924">
    <property type="entry name" value="MS_channel_2nd"/>
    <property type="match status" value="1"/>
</dbReference>
<dbReference type="PANTHER" id="PTHR30221:SF1">
    <property type="entry name" value="SMALL-CONDUCTANCE MECHANOSENSITIVE CHANNEL"/>
    <property type="match status" value="1"/>
</dbReference>
<evidence type="ECO:0000313" key="9">
    <source>
        <dbReference type="Proteomes" id="UP000629365"/>
    </source>
</evidence>
<feature type="transmembrane region" description="Helical" evidence="6">
    <location>
        <begin position="12"/>
        <end position="33"/>
    </location>
</feature>
<comment type="subcellular location">
    <subcellularLocation>
        <location evidence="1">Membrane</location>
        <topology evidence="1">Multi-pass membrane protein</topology>
    </subcellularLocation>
</comment>
<dbReference type="PANTHER" id="PTHR30221">
    <property type="entry name" value="SMALL-CONDUCTANCE MECHANOSENSITIVE CHANNEL"/>
    <property type="match status" value="1"/>
</dbReference>
<comment type="similarity">
    <text evidence="2">Belongs to the MscS (TC 1.A.23) family.</text>
</comment>
<evidence type="ECO:0000256" key="4">
    <source>
        <dbReference type="ARBA" id="ARBA00022989"/>
    </source>
</evidence>
<dbReference type="Proteomes" id="UP000629365">
    <property type="component" value="Unassembled WGS sequence"/>
</dbReference>
<evidence type="ECO:0000256" key="6">
    <source>
        <dbReference type="SAM" id="Phobius"/>
    </source>
</evidence>
<dbReference type="InterPro" id="IPR023408">
    <property type="entry name" value="MscS_beta-dom_sf"/>
</dbReference>
<evidence type="ECO:0000313" key="8">
    <source>
        <dbReference type="EMBL" id="GGD81736.1"/>
    </source>
</evidence>
<dbReference type="InterPro" id="IPR045275">
    <property type="entry name" value="MscS_archaea/bacteria_type"/>
</dbReference>
<sequence length="276" mass="29570">MDLRAWIPDNLTWLDIGLAVASLIVGWVLSRFAKRGVRAIGHRTPGITDPMTNLAGRITQYTIVLLGVGVALAFLGANIQPLIAMVVVVAVVLVLVLRGIADNFAAGVLLQTRKPIVVGDEIQVEGPDGEVTGTVIELNGRAVVLTTTDGRVVHVPNGSILRESIINNSTHGARRSEVHVRVRRSVVAVDAILERLLDAVGSADGVHQREHPRALVTTVSPRRVSARLQFWHHPLHGVAVTDAVVRALGVVIDENSWVGIVTSEQTPSPLTPPEDV</sequence>
<dbReference type="SUPFAM" id="SSF82861">
    <property type="entry name" value="Mechanosensitive channel protein MscS (YggB), transmembrane region"/>
    <property type="match status" value="1"/>
</dbReference>
<keyword evidence="9" id="KW-1185">Reference proteome</keyword>
<dbReference type="SUPFAM" id="SSF50182">
    <property type="entry name" value="Sm-like ribonucleoproteins"/>
    <property type="match status" value="1"/>
</dbReference>
<evidence type="ECO:0000256" key="2">
    <source>
        <dbReference type="ARBA" id="ARBA00008017"/>
    </source>
</evidence>
<dbReference type="Gene3D" id="2.30.30.60">
    <property type="match status" value="1"/>
</dbReference>
<dbReference type="PROSITE" id="PS01246">
    <property type="entry name" value="UPF0003"/>
    <property type="match status" value="1"/>
</dbReference>
<accession>A0ABQ1RU21</accession>
<proteinExistence type="inferred from homology"/>
<gene>
    <name evidence="8" type="ORF">GCM10007269_25650</name>
</gene>
<keyword evidence="5 6" id="KW-0472">Membrane</keyword>
<dbReference type="InterPro" id="IPR006685">
    <property type="entry name" value="MscS_channel_2nd"/>
</dbReference>
<name>A0ABQ1RU21_9MICO</name>
<dbReference type="InterPro" id="IPR006686">
    <property type="entry name" value="MscS_channel_CS"/>
</dbReference>
<reference evidence="9" key="1">
    <citation type="journal article" date="2019" name="Int. J. Syst. Evol. Microbiol.">
        <title>The Global Catalogue of Microorganisms (GCM) 10K type strain sequencing project: providing services to taxonomists for standard genome sequencing and annotation.</title>
        <authorList>
            <consortium name="The Broad Institute Genomics Platform"/>
            <consortium name="The Broad Institute Genome Sequencing Center for Infectious Disease"/>
            <person name="Wu L."/>
            <person name="Ma J."/>
        </authorList>
    </citation>
    <scope>NUCLEOTIDE SEQUENCE [LARGE SCALE GENOMIC DNA]</scope>
    <source>
        <strain evidence="9">CCM 7640</strain>
    </source>
</reference>
<dbReference type="InterPro" id="IPR010920">
    <property type="entry name" value="LSM_dom_sf"/>
</dbReference>
<protein>
    <submittedName>
        <fullName evidence="8">Mechanosensitive ion channel protein MscS</fullName>
    </submittedName>
</protein>
<dbReference type="RefSeq" id="WP_188436978.1">
    <property type="nucleotide sequence ID" value="NZ_BMCM01000004.1"/>
</dbReference>
<evidence type="ECO:0000259" key="7">
    <source>
        <dbReference type="Pfam" id="PF00924"/>
    </source>
</evidence>